<sequence length="238" mass="26926">MCGRLNVADSPGVKSLCDQLEITLWPEEGMLKKRFTRATDRVSIVMQHNGKSVMRNAVWWLLLEPDHRGPVMRFIPSKYTSFNTRYDKLNKRGSAGYQAFRQQRCVIPASGFGESQKRGSSMTYHDMIASEDTPLAMGGLYREWHGRDPHGNTFIETSCSVVTLAPHPKLMPIHEKASPLMLSAEDNSLQRWLDCAAHPVEALSDLLEPTIRHRFTVTPINKPSLYQPIGESFTIEPD</sequence>
<dbReference type="RefSeq" id="WP_073324510.1">
    <property type="nucleotide sequence ID" value="NZ_FQWD01000006.1"/>
</dbReference>
<dbReference type="OrthoDB" id="6192129at2"/>
<evidence type="ECO:0000256" key="7">
    <source>
        <dbReference type="ARBA" id="ARBA00023239"/>
    </source>
</evidence>
<evidence type="ECO:0000256" key="4">
    <source>
        <dbReference type="ARBA" id="ARBA00022801"/>
    </source>
</evidence>
<reference evidence="10" key="1">
    <citation type="submission" date="2016-11" db="EMBL/GenBank/DDBJ databases">
        <authorList>
            <person name="Varghese N."/>
            <person name="Submissions S."/>
        </authorList>
    </citation>
    <scope>NUCLEOTIDE SEQUENCE [LARGE SCALE GENOMIC DNA]</scope>
    <source>
        <strain evidence="10">CGMCC 1.8995</strain>
    </source>
</reference>
<keyword evidence="3" id="KW-0227">DNA damage</keyword>
<evidence type="ECO:0000256" key="3">
    <source>
        <dbReference type="ARBA" id="ARBA00022763"/>
    </source>
</evidence>
<dbReference type="AlphaFoldDB" id="A0A1M5PP18"/>
<evidence type="ECO:0000313" key="9">
    <source>
        <dbReference type="EMBL" id="SHH03458.1"/>
    </source>
</evidence>
<dbReference type="STRING" id="634436.SAMN05216361_3536"/>
<gene>
    <name evidence="9" type="ORF">SAMN05216361_3536</name>
</gene>
<dbReference type="Pfam" id="PF02586">
    <property type="entry name" value="SRAP"/>
    <property type="match status" value="1"/>
</dbReference>
<evidence type="ECO:0000313" key="10">
    <source>
        <dbReference type="Proteomes" id="UP000184520"/>
    </source>
</evidence>
<dbReference type="Gene3D" id="3.90.1680.10">
    <property type="entry name" value="SOS response associated peptidase-like"/>
    <property type="match status" value="1"/>
</dbReference>
<evidence type="ECO:0000256" key="1">
    <source>
        <dbReference type="ARBA" id="ARBA00008136"/>
    </source>
</evidence>
<protein>
    <recommendedName>
        <fullName evidence="8">Abasic site processing protein</fullName>
        <ecNumber evidence="8">3.4.-.-</ecNumber>
    </recommendedName>
</protein>
<keyword evidence="5" id="KW-0190">Covalent protein-DNA linkage</keyword>
<comment type="similarity">
    <text evidence="1 8">Belongs to the SOS response-associated peptidase family.</text>
</comment>
<dbReference type="GO" id="GO:0006508">
    <property type="term" value="P:proteolysis"/>
    <property type="evidence" value="ECO:0007669"/>
    <property type="project" value="UniProtKB-KW"/>
</dbReference>
<dbReference type="Proteomes" id="UP000184520">
    <property type="component" value="Unassembled WGS sequence"/>
</dbReference>
<dbReference type="InterPro" id="IPR003738">
    <property type="entry name" value="SRAP"/>
</dbReference>
<dbReference type="EC" id="3.4.-.-" evidence="8"/>
<evidence type="ECO:0000256" key="8">
    <source>
        <dbReference type="RuleBase" id="RU364100"/>
    </source>
</evidence>
<accession>A0A1M5PP18</accession>
<keyword evidence="6" id="KW-0238">DNA-binding</keyword>
<dbReference type="GO" id="GO:0016829">
    <property type="term" value="F:lyase activity"/>
    <property type="evidence" value="ECO:0007669"/>
    <property type="project" value="UniProtKB-KW"/>
</dbReference>
<keyword evidence="7" id="KW-0456">Lyase</keyword>
<evidence type="ECO:0000256" key="5">
    <source>
        <dbReference type="ARBA" id="ARBA00023124"/>
    </source>
</evidence>
<name>A0A1M5PP18_9ALTE</name>
<evidence type="ECO:0000256" key="2">
    <source>
        <dbReference type="ARBA" id="ARBA00022670"/>
    </source>
</evidence>
<dbReference type="GO" id="GO:0008233">
    <property type="term" value="F:peptidase activity"/>
    <property type="evidence" value="ECO:0007669"/>
    <property type="project" value="UniProtKB-KW"/>
</dbReference>
<dbReference type="EMBL" id="FQWD01000006">
    <property type="protein sequence ID" value="SHH03458.1"/>
    <property type="molecule type" value="Genomic_DNA"/>
</dbReference>
<keyword evidence="2 8" id="KW-0645">Protease</keyword>
<organism evidence="9 10">
    <name type="scientific">Marisediminitalea aggregata</name>
    <dbReference type="NCBI Taxonomy" id="634436"/>
    <lineage>
        <taxon>Bacteria</taxon>
        <taxon>Pseudomonadati</taxon>
        <taxon>Pseudomonadota</taxon>
        <taxon>Gammaproteobacteria</taxon>
        <taxon>Alteromonadales</taxon>
        <taxon>Alteromonadaceae</taxon>
        <taxon>Marisediminitalea</taxon>
    </lineage>
</organism>
<dbReference type="PANTHER" id="PTHR13604:SF0">
    <property type="entry name" value="ABASIC SITE PROCESSING PROTEIN HMCES"/>
    <property type="match status" value="1"/>
</dbReference>
<keyword evidence="10" id="KW-1185">Reference proteome</keyword>
<proteinExistence type="inferred from homology"/>
<keyword evidence="4 8" id="KW-0378">Hydrolase</keyword>
<evidence type="ECO:0000256" key="6">
    <source>
        <dbReference type="ARBA" id="ARBA00023125"/>
    </source>
</evidence>
<dbReference type="PANTHER" id="PTHR13604">
    <property type="entry name" value="DC12-RELATED"/>
    <property type="match status" value="1"/>
</dbReference>
<dbReference type="SUPFAM" id="SSF143081">
    <property type="entry name" value="BB1717-like"/>
    <property type="match status" value="1"/>
</dbReference>
<dbReference type="GO" id="GO:0106300">
    <property type="term" value="P:protein-DNA covalent cross-linking repair"/>
    <property type="evidence" value="ECO:0007669"/>
    <property type="project" value="InterPro"/>
</dbReference>
<dbReference type="GO" id="GO:0003697">
    <property type="term" value="F:single-stranded DNA binding"/>
    <property type="evidence" value="ECO:0007669"/>
    <property type="project" value="InterPro"/>
</dbReference>
<dbReference type="InterPro" id="IPR036590">
    <property type="entry name" value="SRAP-like"/>
</dbReference>